<evidence type="ECO:0000256" key="9">
    <source>
        <dbReference type="ARBA" id="ARBA00047885"/>
    </source>
</evidence>
<dbReference type="GO" id="GO:0005737">
    <property type="term" value="C:cytoplasm"/>
    <property type="evidence" value="ECO:0007669"/>
    <property type="project" value="TreeGrafter"/>
</dbReference>
<dbReference type="AlphaFoldDB" id="A0A022VWG2"/>
<keyword evidence="3" id="KW-0808">Transferase</keyword>
<dbReference type="GO" id="GO:0032259">
    <property type="term" value="P:methylation"/>
    <property type="evidence" value="ECO:0007669"/>
    <property type="project" value="UniProtKB-KW"/>
</dbReference>
<comment type="catalytic activity">
    <reaction evidence="10">
        <text>N-terminal L-alanyl-L-prolyl-L-lysyl-[protein] + 3 S-adenosyl-L-methionine = N-terminal N,N,N-trimethyl-L-alanyl-L-prolyl-L-lysyl-[protein] + 3 S-adenosyl-L-homocysteine + 3 H(+)</text>
        <dbReference type="Rhea" id="RHEA:54712"/>
        <dbReference type="Rhea" id="RHEA-COMP:13785"/>
        <dbReference type="Rhea" id="RHEA-COMP:13971"/>
        <dbReference type="ChEBI" id="CHEBI:15378"/>
        <dbReference type="ChEBI" id="CHEBI:57856"/>
        <dbReference type="ChEBI" id="CHEBI:59789"/>
        <dbReference type="ChEBI" id="CHEBI:138057"/>
        <dbReference type="ChEBI" id="CHEBI:138315"/>
        <dbReference type="EC" id="2.1.1.244"/>
    </reaction>
</comment>
<comment type="similarity">
    <text evidence="1">Belongs to the methyltransferase superfamily. NTM1 family.</text>
</comment>
<evidence type="ECO:0000256" key="10">
    <source>
        <dbReference type="ARBA" id="ARBA00048167"/>
    </source>
</evidence>
<evidence type="ECO:0000256" key="4">
    <source>
        <dbReference type="ARBA" id="ARBA00022691"/>
    </source>
</evidence>
<evidence type="ECO:0000256" key="1">
    <source>
        <dbReference type="ARBA" id="ARBA00009059"/>
    </source>
</evidence>
<evidence type="ECO:0000256" key="5">
    <source>
        <dbReference type="ARBA" id="ARBA00039112"/>
    </source>
</evidence>
<dbReference type="SUPFAM" id="SSF53335">
    <property type="entry name" value="S-adenosyl-L-methionine-dependent methyltransferases"/>
    <property type="match status" value="1"/>
</dbReference>
<dbReference type="GO" id="GO:0071885">
    <property type="term" value="F:N-terminal protein N-methyltransferase activity"/>
    <property type="evidence" value="ECO:0007669"/>
    <property type="project" value="UniProtKB-EC"/>
</dbReference>
<evidence type="ECO:0000256" key="12">
    <source>
        <dbReference type="SAM" id="MobiDB-lite"/>
    </source>
</evidence>
<feature type="binding site" evidence="11">
    <location>
        <position position="75"/>
    </location>
    <ligand>
        <name>S-adenosyl-L-methionine</name>
        <dbReference type="ChEBI" id="CHEBI:59789"/>
    </ligand>
</feature>
<dbReference type="PANTHER" id="PTHR12753">
    <property type="entry name" value="AD-003 - RELATED"/>
    <property type="match status" value="1"/>
</dbReference>
<evidence type="ECO:0000256" key="8">
    <source>
        <dbReference type="ARBA" id="ARBA00047306"/>
    </source>
</evidence>
<comment type="catalytic activity">
    <reaction evidence="8">
        <text>N-terminal L-seryl-L-prolyl-L-lysyl-[protein] + 3 S-adenosyl-L-methionine = N-terminal N,N,N-trimethyl-L-seryl-L-prolyl-L-lysyl-[protein] + 3 S-adenosyl-L-homocysteine + 3 H(+)</text>
        <dbReference type="Rhea" id="RHEA:54724"/>
        <dbReference type="Rhea" id="RHEA-COMP:13789"/>
        <dbReference type="Rhea" id="RHEA-COMP:13973"/>
        <dbReference type="ChEBI" id="CHEBI:15378"/>
        <dbReference type="ChEBI" id="CHEBI:57856"/>
        <dbReference type="ChEBI" id="CHEBI:59789"/>
        <dbReference type="ChEBI" id="CHEBI:138061"/>
        <dbReference type="ChEBI" id="CHEBI:138317"/>
        <dbReference type="EC" id="2.1.1.244"/>
    </reaction>
</comment>
<organism evidence="13">
    <name type="scientific">Trichophyton rubrum CBS 288.86</name>
    <dbReference type="NCBI Taxonomy" id="1215330"/>
    <lineage>
        <taxon>Eukaryota</taxon>
        <taxon>Fungi</taxon>
        <taxon>Dikarya</taxon>
        <taxon>Ascomycota</taxon>
        <taxon>Pezizomycotina</taxon>
        <taxon>Eurotiomycetes</taxon>
        <taxon>Eurotiomycetidae</taxon>
        <taxon>Onygenales</taxon>
        <taxon>Arthrodermataceae</taxon>
        <taxon>Trichophyton</taxon>
    </lineage>
</organism>
<dbReference type="OrthoDB" id="1298661at2759"/>
<evidence type="ECO:0000256" key="6">
    <source>
        <dbReference type="ARBA" id="ARBA00039449"/>
    </source>
</evidence>
<dbReference type="Proteomes" id="UP000023758">
    <property type="component" value="Unassembled WGS sequence"/>
</dbReference>
<evidence type="ECO:0000256" key="11">
    <source>
        <dbReference type="PIRSR" id="PIRSR016958-1"/>
    </source>
</evidence>
<accession>A0A022VWG2</accession>
<protein>
    <recommendedName>
        <fullName evidence="6">Alpha N-terminal protein methyltransferase 1</fullName>
        <ecNumber evidence="5">2.1.1.244</ecNumber>
    </recommendedName>
    <alternativeName>
        <fullName evidence="7">X-Pro-Lys N-terminal protein methyltransferase 1</fullName>
    </alternativeName>
</protein>
<gene>
    <name evidence="13" type="ORF">H103_06497</name>
</gene>
<proteinExistence type="inferred from homology"/>
<dbReference type="InterPro" id="IPR008576">
    <property type="entry name" value="MeTrfase_NTM1"/>
</dbReference>
<dbReference type="EC" id="2.1.1.244" evidence="5"/>
<keyword evidence="2" id="KW-0489">Methyltransferase</keyword>
<evidence type="ECO:0000313" key="13">
    <source>
        <dbReference type="EMBL" id="EZF50058.1"/>
    </source>
</evidence>
<name>A0A022VWG2_TRIRU</name>
<dbReference type="PIRSF" id="PIRSF016958">
    <property type="entry name" value="DUF858_MeTrfase_lik"/>
    <property type="match status" value="1"/>
</dbReference>
<reference evidence="13" key="1">
    <citation type="submission" date="2014-02" db="EMBL/GenBank/DDBJ databases">
        <title>The Genome Sequence of Trichophyton rubrum (morphotype fischeri) CBS 288.86.</title>
        <authorList>
            <consortium name="The Broad Institute Genomics Platform"/>
            <person name="Cuomo C.A."/>
            <person name="White T.C."/>
            <person name="Graser Y."/>
            <person name="Martinez-Rossi N."/>
            <person name="Heitman J."/>
            <person name="Young S.K."/>
            <person name="Zeng Q."/>
            <person name="Gargeya S."/>
            <person name="Abouelleil A."/>
            <person name="Alvarado L."/>
            <person name="Chapman S.B."/>
            <person name="Gainer-Dewar J."/>
            <person name="Goldberg J."/>
            <person name="Griggs A."/>
            <person name="Gujja S."/>
            <person name="Hansen M."/>
            <person name="Howarth C."/>
            <person name="Imamovic A."/>
            <person name="Larimer J."/>
            <person name="Martinez D."/>
            <person name="Murphy C."/>
            <person name="Pearson M.D."/>
            <person name="Persinoti G."/>
            <person name="Poon T."/>
            <person name="Priest M."/>
            <person name="Roberts A.D."/>
            <person name="Saif S."/>
            <person name="Shea T.D."/>
            <person name="Sykes S.N."/>
            <person name="Wortman J."/>
            <person name="Nusbaum C."/>
            <person name="Birren B."/>
        </authorList>
    </citation>
    <scope>NUCLEOTIDE SEQUENCE [LARGE SCALE GENOMIC DNA]</scope>
    <source>
        <strain evidence="13">CBS 288.86</strain>
    </source>
</reference>
<feature type="region of interest" description="Disordered" evidence="12">
    <location>
        <begin position="1"/>
        <end position="27"/>
    </location>
</feature>
<dbReference type="InterPro" id="IPR029063">
    <property type="entry name" value="SAM-dependent_MTases_sf"/>
</dbReference>
<feature type="binding site" evidence="11">
    <location>
        <position position="137"/>
    </location>
    <ligand>
        <name>S-adenosyl-L-methionine</name>
        <dbReference type="ChEBI" id="CHEBI:59789"/>
    </ligand>
</feature>
<evidence type="ECO:0000256" key="3">
    <source>
        <dbReference type="ARBA" id="ARBA00022679"/>
    </source>
</evidence>
<dbReference type="PANTHER" id="PTHR12753:SF0">
    <property type="entry name" value="ALPHA N-TERMINAL PROTEIN METHYLTRANSFERASE 1"/>
    <property type="match status" value="1"/>
</dbReference>
<keyword evidence="4 11" id="KW-0949">S-adenosyl-L-methionine</keyword>
<dbReference type="HOGENOM" id="CLU_055356_2_0_1"/>
<comment type="catalytic activity">
    <reaction evidence="9">
        <text>N-terminal L-prolyl-L-prolyl-L-lysyl-[protein] + 2 S-adenosyl-L-methionine = N-terminal N,N-dimethyl-L-prolyl-L-prolyl-L-lysyl-[protein] + 2 S-adenosyl-L-homocysteine + 2 H(+)</text>
        <dbReference type="Rhea" id="RHEA:54736"/>
        <dbReference type="Rhea" id="RHEA-COMP:13787"/>
        <dbReference type="Rhea" id="RHEA-COMP:13974"/>
        <dbReference type="ChEBI" id="CHEBI:15378"/>
        <dbReference type="ChEBI" id="CHEBI:57856"/>
        <dbReference type="ChEBI" id="CHEBI:59789"/>
        <dbReference type="ChEBI" id="CHEBI:138059"/>
        <dbReference type="ChEBI" id="CHEBI:138318"/>
        <dbReference type="EC" id="2.1.1.244"/>
    </reaction>
</comment>
<sequence length="231" mass="25810">MDSPKNMPPDSLIRRDDGRRFWQGKNGNEDEMIGTAEAQPGMSEVDLQGSREFLAKLGIGTGPGLRTLMDALEGGAGIGRFTQGVLLGLAEQVDVIEPIVKFTERLHGRSGIRDIFSVGLEEWDPAQDVKYDLIWNQWCLCHLTDEQLVQYLRRCNTALRAGTGLLIIKENLSIRGVDVFNSTDSTVIREESKFSSIFRQAGLQVVKSQLQRGFPRNRLPVKMYALKSSEV</sequence>
<dbReference type="Gene3D" id="3.40.50.150">
    <property type="entry name" value="Vaccinia Virus protein VP39"/>
    <property type="match status" value="1"/>
</dbReference>
<evidence type="ECO:0000256" key="2">
    <source>
        <dbReference type="ARBA" id="ARBA00022603"/>
    </source>
</evidence>
<feature type="binding site" evidence="11">
    <location>
        <position position="80"/>
    </location>
    <ligand>
        <name>S-adenosyl-L-methionine</name>
        <dbReference type="ChEBI" id="CHEBI:59789"/>
    </ligand>
</feature>
<dbReference type="EMBL" id="KK207892">
    <property type="protein sequence ID" value="EZF50058.1"/>
    <property type="molecule type" value="Genomic_DNA"/>
</dbReference>
<dbReference type="Pfam" id="PF05891">
    <property type="entry name" value="Methyltransf_PK"/>
    <property type="match status" value="1"/>
</dbReference>
<dbReference type="CDD" id="cd02440">
    <property type="entry name" value="AdoMet_MTases"/>
    <property type="match status" value="1"/>
</dbReference>
<evidence type="ECO:0000256" key="7">
    <source>
        <dbReference type="ARBA" id="ARBA00043129"/>
    </source>
</evidence>